<evidence type="ECO:0000256" key="1">
    <source>
        <dbReference type="ARBA" id="ARBA00000798"/>
    </source>
</evidence>
<dbReference type="EC" id="3.1.4.4" evidence="5"/>
<dbReference type="InterPro" id="IPR051406">
    <property type="entry name" value="PLD_domain"/>
</dbReference>
<dbReference type="Pfam" id="PF13091">
    <property type="entry name" value="PLDc_2"/>
    <property type="match status" value="1"/>
</dbReference>
<dbReference type="SUPFAM" id="SSF50494">
    <property type="entry name" value="Trypsin-like serine proteases"/>
    <property type="match status" value="1"/>
</dbReference>
<comment type="similarity">
    <text evidence="4">Belongs to the phospholipase D family.</text>
</comment>
<accession>A0A345ZXE5</accession>
<keyword evidence="9" id="KW-0442">Lipid degradation</keyword>
<evidence type="ECO:0000256" key="7">
    <source>
        <dbReference type="ARBA" id="ARBA00022525"/>
    </source>
</evidence>
<evidence type="ECO:0000256" key="11">
    <source>
        <dbReference type="ARBA" id="ARBA00029594"/>
    </source>
</evidence>
<evidence type="ECO:0000256" key="10">
    <source>
        <dbReference type="ARBA" id="ARBA00023098"/>
    </source>
</evidence>
<gene>
    <name evidence="14" type="ORF">DW352_14335</name>
</gene>
<keyword evidence="8" id="KW-0378">Hydrolase</keyword>
<dbReference type="PANTHER" id="PTHR43856">
    <property type="entry name" value="CARDIOLIPIN HYDROLASE"/>
    <property type="match status" value="1"/>
</dbReference>
<comment type="subcellular location">
    <subcellularLocation>
        <location evidence="3">Secreted</location>
    </subcellularLocation>
</comment>
<dbReference type="GO" id="GO:0016891">
    <property type="term" value="F:RNA endonuclease activity producing 5'-phosphomonoesters, hydrolytic mechanism"/>
    <property type="evidence" value="ECO:0007669"/>
    <property type="project" value="TreeGrafter"/>
</dbReference>
<evidence type="ECO:0000256" key="5">
    <source>
        <dbReference type="ARBA" id="ARBA00012027"/>
    </source>
</evidence>
<evidence type="ECO:0000256" key="8">
    <source>
        <dbReference type="ARBA" id="ARBA00022801"/>
    </source>
</evidence>
<dbReference type="SUPFAM" id="SSF56024">
    <property type="entry name" value="Phospholipase D/nuclease"/>
    <property type="match status" value="2"/>
</dbReference>
<dbReference type="PANTHER" id="PTHR43856:SF1">
    <property type="entry name" value="MITOCHONDRIAL CARDIOLIPIN HYDROLASE"/>
    <property type="match status" value="1"/>
</dbReference>
<dbReference type="Proteomes" id="UP000254889">
    <property type="component" value="Chromosome"/>
</dbReference>
<dbReference type="GO" id="GO:0005576">
    <property type="term" value="C:extracellular region"/>
    <property type="evidence" value="ECO:0007669"/>
    <property type="project" value="UniProtKB-SubCell"/>
</dbReference>
<proteinExistence type="inferred from homology"/>
<evidence type="ECO:0000256" key="4">
    <source>
        <dbReference type="ARBA" id="ARBA00008664"/>
    </source>
</evidence>
<evidence type="ECO:0000256" key="12">
    <source>
        <dbReference type="SAM" id="MobiDB-lite"/>
    </source>
</evidence>
<dbReference type="EMBL" id="CP031417">
    <property type="protein sequence ID" value="AXK81592.1"/>
    <property type="molecule type" value="Genomic_DNA"/>
</dbReference>
<dbReference type="GO" id="GO:0004630">
    <property type="term" value="F:phospholipase D activity"/>
    <property type="evidence" value="ECO:0007669"/>
    <property type="project" value="UniProtKB-EC"/>
</dbReference>
<dbReference type="AlphaFoldDB" id="A0A345ZXE5"/>
<comment type="catalytic activity">
    <reaction evidence="1">
        <text>a 1,2-diacyl-sn-glycero-3-phosphocholine + H2O = a 1,2-diacyl-sn-glycero-3-phosphate + choline + H(+)</text>
        <dbReference type="Rhea" id="RHEA:14445"/>
        <dbReference type="ChEBI" id="CHEBI:15354"/>
        <dbReference type="ChEBI" id="CHEBI:15377"/>
        <dbReference type="ChEBI" id="CHEBI:15378"/>
        <dbReference type="ChEBI" id="CHEBI:57643"/>
        <dbReference type="ChEBI" id="CHEBI:58608"/>
        <dbReference type="EC" id="3.1.4.4"/>
    </reaction>
</comment>
<evidence type="ECO:0000313" key="14">
    <source>
        <dbReference type="EMBL" id="AXK81592.1"/>
    </source>
</evidence>
<dbReference type="Gene3D" id="2.40.10.10">
    <property type="entry name" value="Trypsin-like serine proteases"/>
    <property type="match status" value="2"/>
</dbReference>
<keyword evidence="10" id="KW-0443">Lipid metabolism</keyword>
<dbReference type="InterPro" id="IPR001736">
    <property type="entry name" value="PLipase_D/transphosphatidylase"/>
</dbReference>
<keyword evidence="7" id="KW-0964">Secreted</keyword>
<dbReference type="InterPro" id="IPR043504">
    <property type="entry name" value="Peptidase_S1_PA_chymotrypsin"/>
</dbReference>
<feature type="compositionally biased region" description="Pro residues" evidence="12">
    <location>
        <begin position="403"/>
        <end position="422"/>
    </location>
</feature>
<evidence type="ECO:0000256" key="3">
    <source>
        <dbReference type="ARBA" id="ARBA00004613"/>
    </source>
</evidence>
<evidence type="ECO:0000259" key="13">
    <source>
        <dbReference type="PROSITE" id="PS50035"/>
    </source>
</evidence>
<sequence length="953" mass="104739">MLIDNYQLQQTQKRFDERTAQRKRNERLIEEHRPLEVDTPERVQQFLKRRGLTLSADGTPTVEALSTVMAGETAGLPPEIALERQIGASDLMGVAFLAEGLRVANTIARIWISVRDSRPAGYATGFMVSPRLLITNHHVLGDPIVARNSLAEFNYERRGDGTITQGVNFTFDPDKFFYADRDLDYACVAVGARSRDGRDLSTYGYNLLSEDEGKAIAAQWANIIQHPSGEPKQLSLRENQIVDVLPQFLHYKTDTAPGSSGAPVFNDRWEIVALHHSGVYAKTADGRPMAVDGQPWQSWMGEDRIKWEANEGVRISRLIQHLRDQLRTDAHRTLFNEMLAPSQDVVPLVIGSPREAATQAPPQAAMTATVAEDGSATWTIPLTVTVNVGGKPAAPSIAAAPPAAAPSPLPAAPPEAPTPPTPATTGKSPNEVLAAARAELGQRGNVMSVRLGYVFDKGRITSERALVVTVRKKMSNADLRVAGVEELPASYGGLKVQVSDPTIEELILADQGVPAREALALNLPSVEEITYTPPPSPGLQRVKASMTVNAHLSPDAGWTQLSAFLDGTKKTLTVGMYDFGAPHIVDAVKNAGTVRGFKEMLLTIQPGQSVGSGTKANDLKDKEVVDELEAALGDKFKVAWVKIGAVNGWVASSYHIKVAVRDKSSFWLSSGNWQSSNQPPANPLALPWKRSWLSEYNREWHAIVDHPGLAADFEKYLRNDYDHNIGGAEEAMILPDLLMPAEMFMPTATERAAAFKYFEPLIETREFDVQPLLTPDNYHEHVLSLIESAQEELLIQNQTFNTPKPNHAKLRELMSAVLDKQRAGVNVRVIFRLLMKADARKNLEALQDFGFDMSAIRVQRNCHTKGIVVDRQRVMIGSQNWSEQGVSLNRDASLLFEDEKLANYFANVFEHDWANLATDDIDSAPSGVELATAEGAAPRGMVKVSIEEYLETL</sequence>
<dbReference type="GO" id="GO:0006793">
    <property type="term" value="P:phosphorus metabolic process"/>
    <property type="evidence" value="ECO:0007669"/>
    <property type="project" value="UniProtKB-ARBA"/>
</dbReference>
<dbReference type="InterPro" id="IPR025202">
    <property type="entry name" value="PLD-like_dom"/>
</dbReference>
<evidence type="ECO:0000256" key="6">
    <source>
        <dbReference type="ARBA" id="ARBA00018392"/>
    </source>
</evidence>
<evidence type="ECO:0000256" key="2">
    <source>
        <dbReference type="ARBA" id="ARBA00003145"/>
    </source>
</evidence>
<dbReference type="CDD" id="cd00138">
    <property type="entry name" value="PLDc_SF"/>
    <property type="match status" value="1"/>
</dbReference>
<dbReference type="GO" id="GO:0016042">
    <property type="term" value="P:lipid catabolic process"/>
    <property type="evidence" value="ECO:0007669"/>
    <property type="project" value="UniProtKB-KW"/>
</dbReference>
<dbReference type="KEGG" id="ptaw:DW352_14335"/>
<reference evidence="14 15" key="1">
    <citation type="submission" date="2018-07" db="EMBL/GenBank/DDBJ databases">
        <authorList>
            <person name="Quirk P.G."/>
            <person name="Krulwich T.A."/>
        </authorList>
    </citation>
    <scope>NUCLEOTIDE SEQUENCE [LARGE SCALE GENOMIC DNA]</scope>
    <source>
        <strain evidence="14 15">CC-BB4</strain>
    </source>
</reference>
<evidence type="ECO:0000256" key="9">
    <source>
        <dbReference type="ARBA" id="ARBA00022963"/>
    </source>
</evidence>
<dbReference type="Gene3D" id="3.30.870.10">
    <property type="entry name" value="Endonuclease Chain A"/>
    <property type="match status" value="2"/>
</dbReference>
<protein>
    <recommendedName>
        <fullName evidence="6">Phospholipase D</fullName>
        <ecNumber evidence="5">3.1.4.4</ecNumber>
    </recommendedName>
    <alternativeName>
        <fullName evidence="11">Choline phosphatase</fullName>
    </alternativeName>
</protein>
<name>A0A345ZXE5_9HYPH</name>
<dbReference type="Pfam" id="PF13365">
    <property type="entry name" value="Trypsin_2"/>
    <property type="match status" value="1"/>
</dbReference>
<organism evidence="14 15">
    <name type="scientific">Pseudolabrys taiwanensis</name>
    <dbReference type="NCBI Taxonomy" id="331696"/>
    <lineage>
        <taxon>Bacteria</taxon>
        <taxon>Pseudomonadati</taxon>
        <taxon>Pseudomonadota</taxon>
        <taxon>Alphaproteobacteria</taxon>
        <taxon>Hyphomicrobiales</taxon>
        <taxon>Xanthobacteraceae</taxon>
        <taxon>Pseudolabrys</taxon>
    </lineage>
</organism>
<feature type="domain" description="PLD phosphodiesterase" evidence="13">
    <location>
        <begin position="858"/>
        <end position="885"/>
    </location>
</feature>
<dbReference type="InterPro" id="IPR009003">
    <property type="entry name" value="Peptidase_S1_PA"/>
</dbReference>
<feature type="region of interest" description="Disordered" evidence="12">
    <location>
        <begin position="397"/>
        <end position="428"/>
    </location>
</feature>
<keyword evidence="15" id="KW-1185">Reference proteome</keyword>
<dbReference type="OrthoDB" id="9811262at2"/>
<dbReference type="PROSITE" id="PS50035">
    <property type="entry name" value="PLD"/>
    <property type="match status" value="1"/>
</dbReference>
<comment type="function">
    <text evidence="2">Could be a virulence factor.</text>
</comment>
<dbReference type="CDD" id="cd09128">
    <property type="entry name" value="PLDc_unchar1_2"/>
    <property type="match status" value="1"/>
</dbReference>
<dbReference type="RefSeq" id="WP_115691971.1">
    <property type="nucleotide sequence ID" value="NZ_CP031417.1"/>
</dbReference>
<evidence type="ECO:0000313" key="15">
    <source>
        <dbReference type="Proteomes" id="UP000254889"/>
    </source>
</evidence>